<gene>
    <name evidence="13" type="ORF">ZIOFF_038761</name>
</gene>
<evidence type="ECO:0000259" key="12">
    <source>
        <dbReference type="Pfam" id="PF07885"/>
    </source>
</evidence>
<feature type="transmembrane region" description="Helical" evidence="10">
    <location>
        <begin position="208"/>
        <end position="230"/>
    </location>
</feature>
<evidence type="ECO:0000256" key="9">
    <source>
        <dbReference type="ARBA" id="ARBA00023303"/>
    </source>
</evidence>
<feature type="transmembrane region" description="Helical" evidence="10">
    <location>
        <begin position="101"/>
        <end position="119"/>
    </location>
</feature>
<evidence type="ECO:0000313" key="14">
    <source>
        <dbReference type="Proteomes" id="UP000734854"/>
    </source>
</evidence>
<keyword evidence="9" id="KW-0407">Ion channel</keyword>
<keyword evidence="8 10" id="KW-0472">Membrane</keyword>
<dbReference type="AlphaFoldDB" id="A0A8J5G220"/>
<keyword evidence="4" id="KW-0631">Potassium channel</keyword>
<dbReference type="InterPro" id="IPR045319">
    <property type="entry name" value="KAT/AKT"/>
</dbReference>
<name>A0A8J5G220_ZINOF</name>
<evidence type="ECO:0000256" key="3">
    <source>
        <dbReference type="ARBA" id="ARBA00022692"/>
    </source>
</evidence>
<keyword evidence="2" id="KW-0633">Potassium transport</keyword>
<evidence type="ECO:0000313" key="13">
    <source>
        <dbReference type="EMBL" id="KAG6499005.1"/>
    </source>
</evidence>
<evidence type="ECO:0000256" key="4">
    <source>
        <dbReference type="ARBA" id="ARBA00022826"/>
    </source>
</evidence>
<evidence type="ECO:0000256" key="7">
    <source>
        <dbReference type="ARBA" id="ARBA00022989"/>
    </source>
</evidence>
<dbReference type="Gene3D" id="1.10.287.630">
    <property type="entry name" value="Helix hairpin bin"/>
    <property type="match status" value="1"/>
</dbReference>
<evidence type="ECO:0008006" key="15">
    <source>
        <dbReference type="Google" id="ProtNLM"/>
    </source>
</evidence>
<feature type="transmembrane region" description="Helical" evidence="10">
    <location>
        <begin position="360"/>
        <end position="380"/>
    </location>
</feature>
<dbReference type="Gene3D" id="1.10.287.70">
    <property type="match status" value="2"/>
</dbReference>
<organism evidence="13 14">
    <name type="scientific">Zingiber officinale</name>
    <name type="common">Ginger</name>
    <name type="synonym">Amomum zingiber</name>
    <dbReference type="NCBI Taxonomy" id="94328"/>
    <lineage>
        <taxon>Eukaryota</taxon>
        <taxon>Viridiplantae</taxon>
        <taxon>Streptophyta</taxon>
        <taxon>Embryophyta</taxon>
        <taxon>Tracheophyta</taxon>
        <taxon>Spermatophyta</taxon>
        <taxon>Magnoliopsida</taxon>
        <taxon>Liliopsida</taxon>
        <taxon>Zingiberales</taxon>
        <taxon>Zingiberaceae</taxon>
        <taxon>Zingiber</taxon>
    </lineage>
</organism>
<sequence length="418" mass="47970">MADTTKVFNMSLAMMCDIEVEKEISRDGSHYSLSTGILPSLGARSNRRVKLRRFIVSPYDRRYRAWEIFLIVLVVYSAWVSPFEFGFLGHAKGTLALVDNIVNAFFAIDIILTFFLAYLDRTTYLLVDDPKLIAWKYLTSWFVLDASSTIPSELARKLLPHKLRSYGFFNMLRLWRLRRVSALFARYHNPSSTWIGASMPDFHKRGLWIRYVTSMYWSITTLTTVGYGDLHAENTGEMIFDIFYMLFNLGLTTYLIRNMTNLVVHGTSRTRRYRDTIQAATGFAQRNQLPERLQEQMISHLSLKFRTDSKGLQQQETLDALPKAIRSSITHYLVYSLVQATMPSIFKHPAHVPMWRGAKVAYLLIAMCLFPIAIGGFWAYGNLVTLKQYHANPSTIIVDVETGGDKDFGRVGRVIGIF</sequence>
<keyword evidence="7 10" id="KW-1133">Transmembrane helix</keyword>
<dbReference type="SUPFAM" id="SSF51206">
    <property type="entry name" value="cAMP-binding domain-like"/>
    <property type="match status" value="1"/>
</dbReference>
<protein>
    <recommendedName>
        <fullName evidence="15">Ion transport domain-containing protein</fullName>
    </recommendedName>
</protein>
<keyword evidence="6" id="KW-0630">Potassium</keyword>
<evidence type="ECO:0000256" key="8">
    <source>
        <dbReference type="ARBA" id="ARBA00023136"/>
    </source>
</evidence>
<dbReference type="GO" id="GO:0005249">
    <property type="term" value="F:voltage-gated potassium channel activity"/>
    <property type="evidence" value="ECO:0007669"/>
    <property type="project" value="InterPro"/>
</dbReference>
<dbReference type="GO" id="GO:0034702">
    <property type="term" value="C:monoatomic ion channel complex"/>
    <property type="evidence" value="ECO:0007669"/>
    <property type="project" value="UniProtKB-KW"/>
</dbReference>
<reference evidence="13 14" key="1">
    <citation type="submission" date="2020-08" db="EMBL/GenBank/DDBJ databases">
        <title>Plant Genome Project.</title>
        <authorList>
            <person name="Zhang R.-G."/>
        </authorList>
    </citation>
    <scope>NUCLEOTIDE SEQUENCE [LARGE SCALE GENOMIC DNA]</scope>
    <source>
        <tissue evidence="13">Rhizome</tissue>
    </source>
</reference>
<dbReference type="PANTHER" id="PTHR45743">
    <property type="entry name" value="POTASSIUM CHANNEL AKT1"/>
    <property type="match status" value="1"/>
</dbReference>
<dbReference type="InterPro" id="IPR005821">
    <property type="entry name" value="Ion_trans_dom"/>
</dbReference>
<proteinExistence type="predicted"/>
<evidence type="ECO:0000256" key="6">
    <source>
        <dbReference type="ARBA" id="ARBA00022958"/>
    </source>
</evidence>
<evidence type="ECO:0000256" key="2">
    <source>
        <dbReference type="ARBA" id="ARBA00022538"/>
    </source>
</evidence>
<dbReference type="InterPro" id="IPR013099">
    <property type="entry name" value="K_chnl_dom"/>
</dbReference>
<keyword evidence="5" id="KW-0813">Transport</keyword>
<evidence type="ECO:0000259" key="11">
    <source>
        <dbReference type="Pfam" id="PF00520"/>
    </source>
</evidence>
<dbReference type="Pfam" id="PF00520">
    <property type="entry name" value="Ion_trans"/>
    <property type="match status" value="1"/>
</dbReference>
<dbReference type="SUPFAM" id="SSF81324">
    <property type="entry name" value="Voltage-gated potassium channels"/>
    <property type="match status" value="1"/>
</dbReference>
<dbReference type="EMBL" id="JACMSC010000011">
    <property type="protein sequence ID" value="KAG6499005.1"/>
    <property type="molecule type" value="Genomic_DNA"/>
</dbReference>
<evidence type="ECO:0000256" key="1">
    <source>
        <dbReference type="ARBA" id="ARBA00004141"/>
    </source>
</evidence>
<evidence type="ECO:0000256" key="10">
    <source>
        <dbReference type="SAM" id="Phobius"/>
    </source>
</evidence>
<keyword evidence="14" id="KW-1185">Reference proteome</keyword>
<comment type="caution">
    <text evidence="13">The sequence shown here is derived from an EMBL/GenBank/DDBJ whole genome shotgun (WGS) entry which is preliminary data.</text>
</comment>
<feature type="transmembrane region" description="Helical" evidence="10">
    <location>
        <begin position="242"/>
        <end position="264"/>
    </location>
</feature>
<accession>A0A8J5G220</accession>
<dbReference type="InterPro" id="IPR018490">
    <property type="entry name" value="cNMP-bd_dom_sf"/>
</dbReference>
<keyword evidence="5" id="KW-0406">Ion transport</keyword>
<keyword evidence="5" id="KW-0851">Voltage-gated channel</keyword>
<dbReference type="Proteomes" id="UP000734854">
    <property type="component" value="Unassembled WGS sequence"/>
</dbReference>
<evidence type="ECO:0000256" key="5">
    <source>
        <dbReference type="ARBA" id="ARBA00022882"/>
    </source>
</evidence>
<dbReference type="PANTHER" id="PTHR45743:SF2">
    <property type="entry name" value="POTASSIUM CHANNEL AKT1"/>
    <property type="match status" value="1"/>
</dbReference>
<feature type="domain" description="Ion transport" evidence="11">
    <location>
        <begin position="63"/>
        <end position="188"/>
    </location>
</feature>
<keyword evidence="3 10" id="KW-0812">Transmembrane</keyword>
<comment type="subcellular location">
    <subcellularLocation>
        <location evidence="1">Membrane</location>
        <topology evidence="1">Multi-pass membrane protein</topology>
    </subcellularLocation>
</comment>
<feature type="domain" description="Potassium channel" evidence="12">
    <location>
        <begin position="206"/>
        <end position="263"/>
    </location>
</feature>
<feature type="transmembrane region" description="Helical" evidence="10">
    <location>
        <begin position="63"/>
        <end position="81"/>
    </location>
</feature>
<dbReference type="Pfam" id="PF07885">
    <property type="entry name" value="Ion_trans_2"/>
    <property type="match status" value="1"/>
</dbReference>